<dbReference type="InterPro" id="IPR031475">
    <property type="entry name" value="NBD_C"/>
</dbReference>
<feature type="domain" description="Four-carbon acid sugar kinase N-terminal" evidence="7">
    <location>
        <begin position="4"/>
        <end position="215"/>
    </location>
</feature>
<evidence type="ECO:0000256" key="6">
    <source>
        <dbReference type="ARBA" id="ARBA00023277"/>
    </source>
</evidence>
<dbReference type="SUPFAM" id="SSF142764">
    <property type="entry name" value="YgbK-like"/>
    <property type="match status" value="1"/>
</dbReference>
<feature type="domain" description="Four-carbon acid sugar kinase nucleotide binding" evidence="8">
    <location>
        <begin position="236"/>
        <end position="404"/>
    </location>
</feature>
<keyword evidence="10" id="KW-1185">Reference proteome</keyword>
<evidence type="ECO:0000259" key="7">
    <source>
        <dbReference type="Pfam" id="PF07005"/>
    </source>
</evidence>
<name>A0ABW5TH14_9ENTE</name>
<dbReference type="InterPro" id="IPR037051">
    <property type="entry name" value="4-carb_acid_sugar_kinase_N_sf"/>
</dbReference>
<evidence type="ECO:0000259" key="8">
    <source>
        <dbReference type="Pfam" id="PF17042"/>
    </source>
</evidence>
<comment type="similarity">
    <text evidence="1">Belongs to the four-carbon acid sugar kinase family.</text>
</comment>
<evidence type="ECO:0000256" key="1">
    <source>
        <dbReference type="ARBA" id="ARBA00005715"/>
    </source>
</evidence>
<evidence type="ECO:0000256" key="4">
    <source>
        <dbReference type="ARBA" id="ARBA00022777"/>
    </source>
</evidence>
<evidence type="ECO:0000313" key="9">
    <source>
        <dbReference type="EMBL" id="MFD2728374.1"/>
    </source>
</evidence>
<reference evidence="10" key="1">
    <citation type="journal article" date="2019" name="Int. J. Syst. Evol. Microbiol.">
        <title>The Global Catalogue of Microorganisms (GCM) 10K type strain sequencing project: providing services to taxonomists for standard genome sequencing and annotation.</title>
        <authorList>
            <consortium name="The Broad Institute Genomics Platform"/>
            <consortium name="The Broad Institute Genome Sequencing Center for Infectious Disease"/>
            <person name="Wu L."/>
            <person name="Ma J."/>
        </authorList>
    </citation>
    <scope>NUCLEOTIDE SEQUENCE [LARGE SCALE GENOMIC DNA]</scope>
    <source>
        <strain evidence="10">TISTR 932</strain>
    </source>
</reference>
<organism evidence="9 10">
    <name type="scientific">Enterococcus camelliae</name>
    <dbReference type="NCBI Taxonomy" id="453959"/>
    <lineage>
        <taxon>Bacteria</taxon>
        <taxon>Bacillati</taxon>
        <taxon>Bacillota</taxon>
        <taxon>Bacilli</taxon>
        <taxon>Lactobacillales</taxon>
        <taxon>Enterococcaceae</taxon>
        <taxon>Enterococcus</taxon>
    </lineage>
</organism>
<dbReference type="Gene3D" id="3.40.980.20">
    <property type="entry name" value="Four-carbon acid sugar kinase, nucleotide binding domain"/>
    <property type="match status" value="1"/>
</dbReference>
<dbReference type="Proteomes" id="UP001597427">
    <property type="component" value="Unassembled WGS sequence"/>
</dbReference>
<dbReference type="RefSeq" id="WP_379979708.1">
    <property type="nucleotide sequence ID" value="NZ_JBHUMO010000013.1"/>
</dbReference>
<keyword evidence="6" id="KW-0119">Carbohydrate metabolism</keyword>
<keyword evidence="3" id="KW-0547">Nucleotide-binding</keyword>
<proteinExistence type="inferred from homology"/>
<dbReference type="Gene3D" id="3.40.50.10840">
    <property type="entry name" value="Putative sugar-binding, N-terminal domain"/>
    <property type="match status" value="1"/>
</dbReference>
<gene>
    <name evidence="9" type="ORF">ACFSR0_02835</name>
</gene>
<evidence type="ECO:0000256" key="5">
    <source>
        <dbReference type="ARBA" id="ARBA00022840"/>
    </source>
</evidence>
<dbReference type="InterPro" id="IPR042213">
    <property type="entry name" value="NBD_C_sf"/>
</dbReference>
<evidence type="ECO:0000256" key="2">
    <source>
        <dbReference type="ARBA" id="ARBA00022679"/>
    </source>
</evidence>
<evidence type="ECO:0000313" key="10">
    <source>
        <dbReference type="Proteomes" id="UP001597427"/>
    </source>
</evidence>
<dbReference type="EMBL" id="JBHUMO010000013">
    <property type="protein sequence ID" value="MFD2728374.1"/>
    <property type="molecule type" value="Genomic_DNA"/>
</dbReference>
<sequence length="418" mass="47051">MLKLLVIADDFTGALDTGVQFSNQGIKTTVSTNTQLFYENIPQNAEVLVLNTESRHLSFDQAYNRIKQIIEEANKLGIAYIYKKVDSALRGNVSAEVKAILDACDQDIIPFLPAYPEINRILLNGNLYIDDLLVTESVFARDPYEPVTESNVLKRLFLEAGVEATLIRENQILNEGEGIYIFDSQTNEMMIAQAEMLKQKNLLGISIGCAGFAKVLANQLFPNSAKENHFLKKPVVVVCGSVNPITKKQIEYAEKRYVPRISLDATQLLKFEYWESNQGQTEIKEYLTLMEDNDLVIFETLSKKTTKDIKIFGQKNHLSTEECRIKIGESLGNLTKKLWHRHEENTFLFTGGDTLYQSMNVLGVTEIQPITEIYPGVVLSTIKWQGTNRNVVTKSGGFGSEKLFIELSTNKEKNKGGN</sequence>
<keyword evidence="2 9" id="KW-0808">Transferase</keyword>
<keyword evidence="5" id="KW-0067">ATP-binding</keyword>
<protein>
    <submittedName>
        <fullName evidence="9">Four-carbon acid sugar kinase family protein</fullName>
        <ecNumber evidence="9">2.7.1.-</ecNumber>
    </submittedName>
</protein>
<dbReference type="EC" id="2.7.1.-" evidence="9"/>
<accession>A0ABW5TH14</accession>
<evidence type="ECO:0000256" key="3">
    <source>
        <dbReference type="ARBA" id="ARBA00022741"/>
    </source>
</evidence>
<dbReference type="Pfam" id="PF07005">
    <property type="entry name" value="SBD_N"/>
    <property type="match status" value="1"/>
</dbReference>
<dbReference type="GO" id="GO:0016301">
    <property type="term" value="F:kinase activity"/>
    <property type="evidence" value="ECO:0007669"/>
    <property type="project" value="UniProtKB-KW"/>
</dbReference>
<comment type="caution">
    <text evidence="9">The sequence shown here is derived from an EMBL/GenBank/DDBJ whole genome shotgun (WGS) entry which is preliminary data.</text>
</comment>
<keyword evidence="4 9" id="KW-0418">Kinase</keyword>
<dbReference type="InterPro" id="IPR010737">
    <property type="entry name" value="4-carb_acid_sugar_kinase_N"/>
</dbReference>
<dbReference type="Pfam" id="PF17042">
    <property type="entry name" value="NBD_C"/>
    <property type="match status" value="1"/>
</dbReference>